<feature type="domain" description="N-acetyltransferase" evidence="3">
    <location>
        <begin position="1"/>
        <end position="146"/>
    </location>
</feature>
<reference evidence="5" key="1">
    <citation type="submission" date="2017-09" db="EMBL/GenBank/DDBJ databases">
        <authorList>
            <person name="Varghese N."/>
            <person name="Submissions S."/>
        </authorList>
    </citation>
    <scope>NUCLEOTIDE SEQUENCE [LARGE SCALE GENOMIC DNA]</scope>
    <source>
        <strain evidence="5">CGMCC 1.8913</strain>
    </source>
</reference>
<evidence type="ECO:0000259" key="3">
    <source>
        <dbReference type="PROSITE" id="PS51186"/>
    </source>
</evidence>
<protein>
    <submittedName>
        <fullName evidence="4">Acetyltransferase, GNAT family</fullName>
    </submittedName>
</protein>
<proteinExistence type="predicted"/>
<dbReference type="AlphaFoldDB" id="A0A285P2W1"/>
<dbReference type="PANTHER" id="PTHR43877:SF2">
    <property type="entry name" value="AMINOALKYLPHOSPHONATE N-ACETYLTRANSFERASE-RELATED"/>
    <property type="match status" value="1"/>
</dbReference>
<sequence>MKITKAALQDVKQTAALFDQYRQFYKQASDLNGAEAYLTERMEKQESVIFLAKDEERYVGFVQLYPTYSSIGMKRAWILNDLFVAESSRKKGVGEKLLDAAMALAMETGAASIALSTAPDNEKAQRLYERKGYVRDQQFYHYELNL</sequence>
<accession>A0A285P2W1</accession>
<dbReference type="GO" id="GO:0016747">
    <property type="term" value="F:acyltransferase activity, transferring groups other than amino-acyl groups"/>
    <property type="evidence" value="ECO:0007669"/>
    <property type="project" value="InterPro"/>
</dbReference>
<dbReference type="Pfam" id="PF00583">
    <property type="entry name" value="Acetyltransf_1"/>
    <property type="match status" value="1"/>
</dbReference>
<keyword evidence="2" id="KW-0012">Acyltransferase</keyword>
<keyword evidence="1 4" id="KW-0808">Transferase</keyword>
<dbReference type="InterPro" id="IPR016181">
    <property type="entry name" value="Acyl_CoA_acyltransferase"/>
</dbReference>
<name>A0A285P2W1_9BACI</name>
<dbReference type="CDD" id="cd04301">
    <property type="entry name" value="NAT_SF"/>
    <property type="match status" value="1"/>
</dbReference>
<dbReference type="InterPro" id="IPR000182">
    <property type="entry name" value="GNAT_dom"/>
</dbReference>
<dbReference type="PANTHER" id="PTHR43877">
    <property type="entry name" value="AMINOALKYLPHOSPHONATE N-ACETYLTRANSFERASE-RELATED-RELATED"/>
    <property type="match status" value="1"/>
</dbReference>
<evidence type="ECO:0000313" key="4">
    <source>
        <dbReference type="EMBL" id="SNZ16065.1"/>
    </source>
</evidence>
<organism evidence="4 5">
    <name type="scientific">Terribacillus aidingensis</name>
    <dbReference type="NCBI Taxonomy" id="586416"/>
    <lineage>
        <taxon>Bacteria</taxon>
        <taxon>Bacillati</taxon>
        <taxon>Bacillota</taxon>
        <taxon>Bacilli</taxon>
        <taxon>Bacillales</taxon>
        <taxon>Bacillaceae</taxon>
        <taxon>Terribacillus</taxon>
    </lineage>
</organism>
<dbReference type="EMBL" id="OBEK01000004">
    <property type="protein sequence ID" value="SNZ16065.1"/>
    <property type="molecule type" value="Genomic_DNA"/>
</dbReference>
<dbReference type="OrthoDB" id="9792929at2"/>
<dbReference type="SUPFAM" id="SSF55729">
    <property type="entry name" value="Acyl-CoA N-acyltransferases (Nat)"/>
    <property type="match status" value="1"/>
</dbReference>
<evidence type="ECO:0000256" key="1">
    <source>
        <dbReference type="ARBA" id="ARBA00022679"/>
    </source>
</evidence>
<dbReference type="Gene3D" id="3.40.630.30">
    <property type="match status" value="1"/>
</dbReference>
<evidence type="ECO:0000313" key="5">
    <source>
        <dbReference type="Proteomes" id="UP000219356"/>
    </source>
</evidence>
<dbReference type="InterPro" id="IPR050832">
    <property type="entry name" value="Bact_Acetyltransf"/>
</dbReference>
<dbReference type="Proteomes" id="UP000219356">
    <property type="component" value="Unassembled WGS sequence"/>
</dbReference>
<dbReference type="PROSITE" id="PS51186">
    <property type="entry name" value="GNAT"/>
    <property type="match status" value="1"/>
</dbReference>
<dbReference type="RefSeq" id="WP_097043072.1">
    <property type="nucleotide sequence ID" value="NZ_OBEK01000004.1"/>
</dbReference>
<dbReference type="STRING" id="586416.GZ22_03350"/>
<gene>
    <name evidence="4" type="ORF">SAMN05421503_2847</name>
</gene>
<evidence type="ECO:0000256" key="2">
    <source>
        <dbReference type="ARBA" id="ARBA00023315"/>
    </source>
</evidence>
<keyword evidence="5" id="KW-1185">Reference proteome</keyword>